<evidence type="ECO:0000313" key="4">
    <source>
        <dbReference type="Proteomes" id="UP001485043"/>
    </source>
</evidence>
<dbReference type="SUPFAM" id="SSF88659">
    <property type="entry name" value="Sigma3 and sigma4 domains of RNA polymerase sigma factors"/>
    <property type="match status" value="2"/>
</dbReference>
<dbReference type="AlphaFoldDB" id="A0AAW1TAU3"/>
<dbReference type="Gene3D" id="1.20.140.160">
    <property type="match status" value="1"/>
</dbReference>
<dbReference type="PANTHER" id="PTHR30603">
    <property type="entry name" value="RNA POLYMERASE SIGMA FACTOR RPO"/>
    <property type="match status" value="1"/>
</dbReference>
<accession>A0AAW1TAU3</accession>
<dbReference type="PANTHER" id="PTHR30603:SF47">
    <property type="entry name" value="RNA POLYMERASE SIGMA FACTOR SIGD, CHLOROPLASTIC"/>
    <property type="match status" value="1"/>
</dbReference>
<dbReference type="InterPro" id="IPR013324">
    <property type="entry name" value="RNA_pol_sigma_r3/r4-like"/>
</dbReference>
<dbReference type="SUPFAM" id="SSF88946">
    <property type="entry name" value="Sigma2 domain of RNA polymerase sigma factors"/>
    <property type="match status" value="1"/>
</dbReference>
<feature type="region of interest" description="Disordered" evidence="2">
    <location>
        <begin position="329"/>
        <end position="366"/>
    </location>
</feature>
<dbReference type="Gene3D" id="1.20.120.1810">
    <property type="match status" value="1"/>
</dbReference>
<sequence length="500" mass="55582">MSSANASPEALTKAARQVQHDREATMRQVQVMKKDLQVWRARLNSKVGKVRQEMDLLRDSMTTQVHGLRQELDDLQASRQQRQGQPSQRSQQYQSRTPDKTVSAVRRQRSLSPPPASQILDAADSPGQLTLESERVLCLAIKRYKELSENHRPLIAYIFNQTERPDNPRKTVSGWLKASQAASIKEVYQDMSNGAKASAALIEKMHLLINNAVRRYSASSKLIDPNEMSSAAEEAILIAAEKFDFSKGTRFPTLAAWYVRAACVRHLQQHSIMHVPKAVQELVRRVQQAVKSFREDNDGRTPSQKQIAELTGLSMADVKAAEEQTAAVSATSFPMSLDEPSNNEAQETLREGKAAAVDEESQSASSDLHRSLVQDMHILLDTAIPAFDQRQALKMRYGLATGEPASYVKIARTLGISNASAVTVVQKAFDTLRLQRPLWERILDPYIQNGYLMSERNPAHDPTRNLGDYFACDLQPGTPSPDAKPPQISAKSDFAAALNA</sequence>
<comment type="caution">
    <text evidence="3">The sequence shown here is derived from an EMBL/GenBank/DDBJ whole genome shotgun (WGS) entry which is preliminary data.</text>
</comment>
<feature type="region of interest" description="Disordered" evidence="2">
    <location>
        <begin position="474"/>
        <end position="500"/>
    </location>
</feature>
<evidence type="ECO:0000313" key="3">
    <source>
        <dbReference type="EMBL" id="KAK9866348.1"/>
    </source>
</evidence>
<feature type="compositionally biased region" description="Polar residues" evidence="2">
    <location>
        <begin position="329"/>
        <end position="346"/>
    </location>
</feature>
<protein>
    <submittedName>
        <fullName evidence="3">Uncharacterized protein</fullName>
    </submittedName>
</protein>
<comment type="similarity">
    <text evidence="1">Belongs to the sigma-70 factor family.</text>
</comment>
<feature type="region of interest" description="Disordered" evidence="2">
    <location>
        <begin position="76"/>
        <end position="125"/>
    </location>
</feature>
<feature type="region of interest" description="Disordered" evidence="2">
    <location>
        <begin position="1"/>
        <end position="23"/>
    </location>
</feature>
<feature type="compositionally biased region" description="Low complexity" evidence="2">
    <location>
        <begin position="77"/>
        <end position="96"/>
    </location>
</feature>
<evidence type="ECO:0000256" key="1">
    <source>
        <dbReference type="ARBA" id="ARBA00007788"/>
    </source>
</evidence>
<dbReference type="GO" id="GO:0006352">
    <property type="term" value="P:DNA-templated transcription initiation"/>
    <property type="evidence" value="ECO:0007669"/>
    <property type="project" value="InterPro"/>
</dbReference>
<keyword evidence="4" id="KW-1185">Reference proteome</keyword>
<reference evidence="3 4" key="1">
    <citation type="journal article" date="2024" name="Nat. Commun.">
        <title>Phylogenomics reveals the evolutionary origins of lichenization in chlorophyte algae.</title>
        <authorList>
            <person name="Puginier C."/>
            <person name="Libourel C."/>
            <person name="Otte J."/>
            <person name="Skaloud P."/>
            <person name="Haon M."/>
            <person name="Grisel S."/>
            <person name="Petersen M."/>
            <person name="Berrin J.G."/>
            <person name="Delaux P.M."/>
            <person name="Dal Grande F."/>
            <person name="Keller J."/>
        </authorList>
    </citation>
    <scope>NUCLEOTIDE SEQUENCE [LARGE SCALE GENOMIC DNA]</scope>
    <source>
        <strain evidence="3 4">SAG 2523</strain>
    </source>
</reference>
<dbReference type="EMBL" id="JALJOV010000169">
    <property type="protein sequence ID" value="KAK9866348.1"/>
    <property type="molecule type" value="Genomic_DNA"/>
</dbReference>
<organism evidence="3 4">
    <name type="scientific">Apatococcus fuscideae</name>
    <dbReference type="NCBI Taxonomy" id="2026836"/>
    <lineage>
        <taxon>Eukaryota</taxon>
        <taxon>Viridiplantae</taxon>
        <taxon>Chlorophyta</taxon>
        <taxon>core chlorophytes</taxon>
        <taxon>Trebouxiophyceae</taxon>
        <taxon>Chlorellales</taxon>
        <taxon>Chlorellaceae</taxon>
        <taxon>Apatococcus</taxon>
    </lineage>
</organism>
<dbReference type="InterPro" id="IPR013325">
    <property type="entry name" value="RNA_pol_sigma_r2"/>
</dbReference>
<gene>
    <name evidence="3" type="ORF">WJX84_010803</name>
</gene>
<dbReference type="InterPro" id="IPR050239">
    <property type="entry name" value="Sigma-70_RNA_pol_init_factors"/>
</dbReference>
<proteinExistence type="inferred from homology"/>
<name>A0AAW1TAU3_9CHLO</name>
<dbReference type="GO" id="GO:0003700">
    <property type="term" value="F:DNA-binding transcription factor activity"/>
    <property type="evidence" value="ECO:0007669"/>
    <property type="project" value="InterPro"/>
</dbReference>
<dbReference type="Proteomes" id="UP001485043">
    <property type="component" value="Unassembled WGS sequence"/>
</dbReference>
<evidence type="ECO:0000256" key="2">
    <source>
        <dbReference type="SAM" id="MobiDB-lite"/>
    </source>
</evidence>